<dbReference type="FunCoup" id="Q6CXF2">
    <property type="interactions" value="835"/>
</dbReference>
<dbReference type="GO" id="GO:0005680">
    <property type="term" value="C:anaphase-promoting complex"/>
    <property type="evidence" value="ECO:0007669"/>
    <property type="project" value="TreeGrafter"/>
</dbReference>
<feature type="repeat" description="WD" evidence="5">
    <location>
        <begin position="439"/>
        <end position="483"/>
    </location>
</feature>
<evidence type="ECO:0000259" key="7">
    <source>
        <dbReference type="Pfam" id="PF24807"/>
    </source>
</evidence>
<dbReference type="eggNOG" id="KOG0305">
    <property type="taxonomic scope" value="Eukaryota"/>
</dbReference>
<dbReference type="InterPro" id="IPR019775">
    <property type="entry name" value="WD40_repeat_CS"/>
</dbReference>
<dbReference type="OMA" id="WSKNTDE"/>
<dbReference type="PROSITE" id="PS00678">
    <property type="entry name" value="WD_REPEATS_1"/>
    <property type="match status" value="1"/>
</dbReference>
<feature type="compositionally biased region" description="Low complexity" evidence="6">
    <location>
        <begin position="1"/>
        <end position="15"/>
    </location>
</feature>
<feature type="region of interest" description="Disordered" evidence="6">
    <location>
        <begin position="141"/>
        <end position="223"/>
    </location>
</feature>
<dbReference type="PANTHER" id="PTHR19918:SF1">
    <property type="entry name" value="FIZZY-RELATED PROTEIN HOMOLOG"/>
    <property type="match status" value="1"/>
</dbReference>
<feature type="compositionally biased region" description="Low complexity" evidence="6">
    <location>
        <begin position="31"/>
        <end position="49"/>
    </location>
</feature>
<dbReference type="Proteomes" id="UP000000598">
    <property type="component" value="Chromosome A"/>
</dbReference>
<dbReference type="EMBL" id="CR382121">
    <property type="protein sequence ID" value="CAH02975.1"/>
    <property type="molecule type" value="Genomic_DNA"/>
</dbReference>
<evidence type="ECO:0000256" key="3">
    <source>
        <dbReference type="ARBA" id="ARBA00022737"/>
    </source>
</evidence>
<dbReference type="GO" id="GO:1905786">
    <property type="term" value="P:positive regulation of anaphase-promoting complex-dependent catabolic process"/>
    <property type="evidence" value="ECO:0007669"/>
    <property type="project" value="TreeGrafter"/>
</dbReference>
<feature type="repeat" description="WD" evidence="5">
    <location>
        <begin position="397"/>
        <end position="429"/>
    </location>
</feature>
<evidence type="ECO:0000256" key="1">
    <source>
        <dbReference type="ARBA" id="ARBA00006445"/>
    </source>
</evidence>
<feature type="repeat" description="WD" evidence="5">
    <location>
        <begin position="527"/>
        <end position="560"/>
    </location>
</feature>
<dbReference type="GO" id="GO:0031145">
    <property type="term" value="P:anaphase-promoting complex-dependent catabolic process"/>
    <property type="evidence" value="ECO:0007669"/>
    <property type="project" value="TreeGrafter"/>
</dbReference>
<dbReference type="InterPro" id="IPR036322">
    <property type="entry name" value="WD40_repeat_dom_sf"/>
</dbReference>
<name>Q6CXF2_KLULA</name>
<dbReference type="InterPro" id="IPR015943">
    <property type="entry name" value="WD40/YVTN_repeat-like_dom_sf"/>
</dbReference>
<dbReference type="KEGG" id="kla:KLLA0_A08822g"/>
<dbReference type="PaxDb" id="284590-Q6CXF2"/>
<dbReference type="AlphaFoldDB" id="Q6CXF2"/>
<dbReference type="Gene3D" id="2.130.10.10">
    <property type="entry name" value="YVTN repeat-like/Quinoprotein amine dehydrogenase"/>
    <property type="match status" value="1"/>
</dbReference>
<dbReference type="InterPro" id="IPR056150">
    <property type="entry name" value="WD40_CDC20-Fz"/>
</dbReference>
<feature type="domain" description="CDC20/Fizzy WD40" evidence="7">
    <location>
        <begin position="271"/>
        <end position="558"/>
    </location>
</feature>
<keyword evidence="9" id="KW-1185">Reference proteome</keyword>
<proteinExistence type="inferred from homology"/>
<dbReference type="PROSITE" id="PS50294">
    <property type="entry name" value="WD_REPEATS_REGION"/>
    <property type="match status" value="2"/>
</dbReference>
<dbReference type="STRING" id="284590.Q6CXF2"/>
<keyword evidence="4" id="KW-0131">Cell cycle</keyword>
<dbReference type="GO" id="GO:0010997">
    <property type="term" value="F:anaphase-promoting complex binding"/>
    <property type="evidence" value="ECO:0007669"/>
    <property type="project" value="InterPro"/>
</dbReference>
<dbReference type="PROSITE" id="PS50082">
    <property type="entry name" value="WD_REPEATS_2"/>
    <property type="match status" value="3"/>
</dbReference>
<feature type="compositionally biased region" description="Polar residues" evidence="6">
    <location>
        <begin position="196"/>
        <end position="223"/>
    </location>
</feature>
<dbReference type="HOGENOM" id="CLU_014831_4_1_1"/>
<keyword evidence="3" id="KW-0677">Repeat</keyword>
<dbReference type="SUPFAM" id="SSF50978">
    <property type="entry name" value="WD40 repeat-like"/>
    <property type="match status" value="1"/>
</dbReference>
<evidence type="ECO:0000313" key="8">
    <source>
        <dbReference type="EMBL" id="CAH02975.1"/>
    </source>
</evidence>
<evidence type="ECO:0000256" key="6">
    <source>
        <dbReference type="SAM" id="MobiDB-lite"/>
    </source>
</evidence>
<reference evidence="8 9" key="1">
    <citation type="journal article" date="2004" name="Nature">
        <title>Genome evolution in yeasts.</title>
        <authorList>
            <consortium name="Genolevures"/>
            <person name="Dujon B."/>
            <person name="Sherman D."/>
            <person name="Fischer G."/>
            <person name="Durrens P."/>
            <person name="Casaregola S."/>
            <person name="Lafontaine I."/>
            <person name="de Montigny J."/>
            <person name="Marck C."/>
            <person name="Neuveglise C."/>
            <person name="Talla E."/>
            <person name="Goffard N."/>
            <person name="Frangeul L."/>
            <person name="Aigle M."/>
            <person name="Anthouard V."/>
            <person name="Babour A."/>
            <person name="Barbe V."/>
            <person name="Barnay S."/>
            <person name="Blanchin S."/>
            <person name="Beckerich J.M."/>
            <person name="Beyne E."/>
            <person name="Bleykasten C."/>
            <person name="Boisrame A."/>
            <person name="Boyer J."/>
            <person name="Cattolico L."/>
            <person name="Confanioleri F."/>
            <person name="de Daruvar A."/>
            <person name="Despons L."/>
            <person name="Fabre E."/>
            <person name="Fairhead C."/>
            <person name="Ferry-Dumazet H."/>
            <person name="Groppi A."/>
            <person name="Hantraye F."/>
            <person name="Hennequin C."/>
            <person name="Jauniaux N."/>
            <person name="Joyet P."/>
            <person name="Kachouri R."/>
            <person name="Kerrest A."/>
            <person name="Koszul R."/>
            <person name="Lemaire M."/>
            <person name="Lesur I."/>
            <person name="Ma L."/>
            <person name="Muller H."/>
            <person name="Nicaud J.M."/>
            <person name="Nikolski M."/>
            <person name="Oztas S."/>
            <person name="Ozier-Kalogeropoulos O."/>
            <person name="Pellenz S."/>
            <person name="Potier S."/>
            <person name="Richard G.F."/>
            <person name="Straub M.L."/>
            <person name="Suleau A."/>
            <person name="Swennene D."/>
            <person name="Tekaia F."/>
            <person name="Wesolowski-Louvel M."/>
            <person name="Westhof E."/>
            <person name="Wirth B."/>
            <person name="Zeniou-Meyer M."/>
            <person name="Zivanovic I."/>
            <person name="Bolotin-Fukuhara M."/>
            <person name="Thierry A."/>
            <person name="Bouchier C."/>
            <person name="Caudron B."/>
            <person name="Scarpelli C."/>
            <person name="Gaillardin C."/>
            <person name="Weissenbach J."/>
            <person name="Wincker P."/>
            <person name="Souciet J.L."/>
        </authorList>
    </citation>
    <scope>NUCLEOTIDE SEQUENCE [LARGE SCALE GENOMIC DNA]</scope>
    <source>
        <strain evidence="9">ATCC 8585 / CBS 2359 / DSM 70799 / NBRC 1267 / NRRL Y-1140 / WM37</strain>
    </source>
</reference>
<dbReference type="SMART" id="SM00320">
    <property type="entry name" value="WD40"/>
    <property type="match status" value="5"/>
</dbReference>
<evidence type="ECO:0000256" key="4">
    <source>
        <dbReference type="ARBA" id="ARBA00023306"/>
    </source>
</evidence>
<evidence type="ECO:0000256" key="5">
    <source>
        <dbReference type="PROSITE-ProRule" id="PRU00221"/>
    </source>
</evidence>
<dbReference type="PANTHER" id="PTHR19918">
    <property type="entry name" value="CELL DIVISION CYCLE 20 CDC20 FIZZY -RELATED"/>
    <property type="match status" value="1"/>
</dbReference>
<dbReference type="InterPro" id="IPR001680">
    <property type="entry name" value="WD40_rpt"/>
</dbReference>
<gene>
    <name evidence="8" type="ORF">KLLA0_A08822g</name>
</gene>
<feature type="region of interest" description="Disordered" evidence="6">
    <location>
        <begin position="1"/>
        <end position="67"/>
    </location>
</feature>
<evidence type="ECO:0000313" key="9">
    <source>
        <dbReference type="Proteomes" id="UP000000598"/>
    </source>
</evidence>
<accession>Q6CXF2</accession>
<keyword evidence="2 5" id="KW-0853">WD repeat</keyword>
<protein>
    <submittedName>
        <fullName evidence="8">KLLA0A08822p</fullName>
    </submittedName>
</protein>
<comment type="similarity">
    <text evidence="1">Belongs to the WD repeat CDC20/Fizzy family.</text>
</comment>
<dbReference type="InterPro" id="IPR033010">
    <property type="entry name" value="Cdc20/Fizzy"/>
</dbReference>
<sequence length="582" mass="64527">MQNPFVNNPPSSSPVKRSQVPGGRINKRPTSSATTNMSNSSSSSSLLASPVRRPRSTSSAGSGFADRFIPNRTEMDLNTVSSIRSNPSIPAFKPSNGSDNRLEWERERQAHQTFDIVLKNELFGELLNTDSNSGDTISRIQYSESLERPTTPPSGHRDGGDTDEDEEQTYQNLNSEPPTTPRRNHSSFLHHDSHRPTSNSTKGVSLFSYGSRSQSNRLHSSNLDLGPNATASMMNNQYFQSLSPMRPESQKLLLSPGKKFREIAKVPYRVLDAPSLADDFYYDLIDWSSTDVLAVALGKSIFLSDNTTNDVTHLATSESDFTSLSWVDSGSHLAVGLSSGIVEIYDVLKNKCIRTLSGHVDRVACLSWNNHVLSSGSRDRKILHRDVRAPEPFFEQIDTHSQEVCGLKWNVNENKLASGGNDNMVYVYDGTLRQPMLSMEEHTAAVKAMAWSPHTRGVLATGGGTADKKLKIWNISKAVKLNEVDTGSQLCNMLWSKNTDEIITSHGYSKYNLTLWNYPTLEPMAVLKGHSFRVLHLTLSADGTTVVSGAGDETLRYWKLFDKPKSRGYQDSLITNAFDNLR</sequence>
<dbReference type="InParanoid" id="Q6CXF2"/>
<dbReference type="Pfam" id="PF24807">
    <property type="entry name" value="WD40_CDC20-Fz"/>
    <property type="match status" value="1"/>
</dbReference>
<dbReference type="GO" id="GO:1990757">
    <property type="term" value="F:ubiquitin ligase activator activity"/>
    <property type="evidence" value="ECO:0007669"/>
    <property type="project" value="TreeGrafter"/>
</dbReference>
<organism evidence="8 9">
    <name type="scientific">Kluyveromyces lactis (strain ATCC 8585 / CBS 2359 / DSM 70799 / NBRC 1267 / NRRL Y-1140 / WM37)</name>
    <name type="common">Yeast</name>
    <name type="synonym">Candida sphaerica</name>
    <dbReference type="NCBI Taxonomy" id="284590"/>
    <lineage>
        <taxon>Eukaryota</taxon>
        <taxon>Fungi</taxon>
        <taxon>Dikarya</taxon>
        <taxon>Ascomycota</taxon>
        <taxon>Saccharomycotina</taxon>
        <taxon>Saccharomycetes</taxon>
        <taxon>Saccharomycetales</taxon>
        <taxon>Saccharomycetaceae</taxon>
        <taxon>Kluyveromyces</taxon>
    </lineage>
</organism>
<evidence type="ECO:0000256" key="2">
    <source>
        <dbReference type="ARBA" id="ARBA00022574"/>
    </source>
</evidence>